<evidence type="ECO:0000256" key="2">
    <source>
        <dbReference type="SAM" id="SignalP"/>
    </source>
</evidence>
<evidence type="ECO:0000313" key="3">
    <source>
        <dbReference type="EMBL" id="KAJ7076588.1"/>
    </source>
</evidence>
<feature type="signal peptide" evidence="2">
    <location>
        <begin position="1"/>
        <end position="25"/>
    </location>
</feature>
<dbReference type="Proteomes" id="UP001222325">
    <property type="component" value="Unassembled WGS sequence"/>
</dbReference>
<feature type="chain" id="PRO_5042196677" description="Secreted protein" evidence="2">
    <location>
        <begin position="26"/>
        <end position="102"/>
    </location>
</feature>
<proteinExistence type="predicted"/>
<dbReference type="EMBL" id="JARJCN010000080">
    <property type="protein sequence ID" value="KAJ7076588.1"/>
    <property type="molecule type" value="Genomic_DNA"/>
</dbReference>
<keyword evidence="4" id="KW-1185">Reference proteome</keyword>
<organism evidence="3 4">
    <name type="scientific">Mycena belliarum</name>
    <dbReference type="NCBI Taxonomy" id="1033014"/>
    <lineage>
        <taxon>Eukaryota</taxon>
        <taxon>Fungi</taxon>
        <taxon>Dikarya</taxon>
        <taxon>Basidiomycota</taxon>
        <taxon>Agaricomycotina</taxon>
        <taxon>Agaricomycetes</taxon>
        <taxon>Agaricomycetidae</taxon>
        <taxon>Agaricales</taxon>
        <taxon>Marasmiineae</taxon>
        <taxon>Mycenaceae</taxon>
        <taxon>Mycena</taxon>
    </lineage>
</organism>
<sequence>MPSNSICSRFAMTLSIAAFLALYSAKHVDRTEVAIIAAGPPCCVLSPQRGPAWDLRHEREGPALIPMHDCHPASPSPGSHHRFRTVTQRGGPRRGCRLTRMM</sequence>
<name>A0AAD6TR44_9AGAR</name>
<feature type="region of interest" description="Disordered" evidence="1">
    <location>
        <begin position="70"/>
        <end position="102"/>
    </location>
</feature>
<comment type="caution">
    <text evidence="3">The sequence shown here is derived from an EMBL/GenBank/DDBJ whole genome shotgun (WGS) entry which is preliminary data.</text>
</comment>
<keyword evidence="2" id="KW-0732">Signal</keyword>
<protein>
    <recommendedName>
        <fullName evidence="5">Secreted protein</fullName>
    </recommendedName>
</protein>
<evidence type="ECO:0000256" key="1">
    <source>
        <dbReference type="SAM" id="MobiDB-lite"/>
    </source>
</evidence>
<reference evidence="3" key="1">
    <citation type="submission" date="2023-03" db="EMBL/GenBank/DDBJ databases">
        <title>Massive genome expansion in bonnet fungi (Mycena s.s.) driven by repeated elements and novel gene families across ecological guilds.</title>
        <authorList>
            <consortium name="Lawrence Berkeley National Laboratory"/>
            <person name="Harder C.B."/>
            <person name="Miyauchi S."/>
            <person name="Viragh M."/>
            <person name="Kuo A."/>
            <person name="Thoen E."/>
            <person name="Andreopoulos B."/>
            <person name="Lu D."/>
            <person name="Skrede I."/>
            <person name="Drula E."/>
            <person name="Henrissat B."/>
            <person name="Morin E."/>
            <person name="Kohler A."/>
            <person name="Barry K."/>
            <person name="LaButti K."/>
            <person name="Morin E."/>
            <person name="Salamov A."/>
            <person name="Lipzen A."/>
            <person name="Mereny Z."/>
            <person name="Hegedus B."/>
            <person name="Baldrian P."/>
            <person name="Stursova M."/>
            <person name="Weitz H."/>
            <person name="Taylor A."/>
            <person name="Grigoriev I.V."/>
            <person name="Nagy L.G."/>
            <person name="Martin F."/>
            <person name="Kauserud H."/>
        </authorList>
    </citation>
    <scope>NUCLEOTIDE SEQUENCE</scope>
    <source>
        <strain evidence="3">CBHHK173m</strain>
    </source>
</reference>
<gene>
    <name evidence="3" type="ORF">B0H15DRAFT_594169</name>
</gene>
<accession>A0AAD6TR44</accession>
<dbReference type="AlphaFoldDB" id="A0AAD6TR44"/>
<evidence type="ECO:0008006" key="5">
    <source>
        <dbReference type="Google" id="ProtNLM"/>
    </source>
</evidence>
<feature type="compositionally biased region" description="Basic residues" evidence="1">
    <location>
        <begin position="91"/>
        <end position="102"/>
    </location>
</feature>
<evidence type="ECO:0000313" key="4">
    <source>
        <dbReference type="Proteomes" id="UP001222325"/>
    </source>
</evidence>